<feature type="region of interest" description="Disordered" evidence="12">
    <location>
        <begin position="1"/>
        <end position="27"/>
    </location>
</feature>
<feature type="transmembrane region" description="Helical" evidence="13">
    <location>
        <begin position="69"/>
        <end position="92"/>
    </location>
</feature>
<evidence type="ECO:0000256" key="5">
    <source>
        <dbReference type="ARBA" id="ARBA00022553"/>
    </source>
</evidence>
<dbReference type="EC" id="2.7.13.3" evidence="3"/>
<dbReference type="SUPFAM" id="SSF47384">
    <property type="entry name" value="Homodimeric domain of signal transducing histidine kinase"/>
    <property type="match status" value="1"/>
</dbReference>
<keyword evidence="5" id="KW-0597">Phosphoprotein</keyword>
<feature type="domain" description="HAMP" evidence="15">
    <location>
        <begin position="105"/>
        <end position="150"/>
    </location>
</feature>
<protein>
    <recommendedName>
        <fullName evidence="3">histidine kinase</fullName>
        <ecNumber evidence="3">2.7.13.3</ecNumber>
    </recommendedName>
</protein>
<evidence type="ECO:0000256" key="2">
    <source>
        <dbReference type="ARBA" id="ARBA00004651"/>
    </source>
</evidence>
<dbReference type="CDD" id="cd06225">
    <property type="entry name" value="HAMP"/>
    <property type="match status" value="1"/>
</dbReference>
<dbReference type="EMBL" id="CP051428">
    <property type="protein sequence ID" value="QJC54273.1"/>
    <property type="molecule type" value="Genomic_DNA"/>
</dbReference>
<evidence type="ECO:0000256" key="4">
    <source>
        <dbReference type="ARBA" id="ARBA00022475"/>
    </source>
</evidence>
<dbReference type="PANTHER" id="PTHR45453">
    <property type="entry name" value="PHOSPHATE REGULON SENSOR PROTEIN PHOR"/>
    <property type="match status" value="1"/>
</dbReference>
<evidence type="ECO:0000256" key="13">
    <source>
        <dbReference type="SAM" id="Phobius"/>
    </source>
</evidence>
<keyword evidence="9" id="KW-0067">ATP-binding</keyword>
<dbReference type="GO" id="GO:0005524">
    <property type="term" value="F:ATP binding"/>
    <property type="evidence" value="ECO:0007669"/>
    <property type="project" value="UniProtKB-KW"/>
</dbReference>
<evidence type="ECO:0000256" key="6">
    <source>
        <dbReference type="ARBA" id="ARBA00022679"/>
    </source>
</evidence>
<dbReference type="Gene3D" id="3.30.565.10">
    <property type="entry name" value="Histidine kinase-like ATPase, C-terminal domain"/>
    <property type="match status" value="1"/>
</dbReference>
<name>A0A6H2H3J7_9BACL</name>
<dbReference type="Pfam" id="PF00512">
    <property type="entry name" value="HisKA"/>
    <property type="match status" value="1"/>
</dbReference>
<reference evidence="16 17" key="1">
    <citation type="submission" date="2020-04" db="EMBL/GenBank/DDBJ databases">
        <title>Novel Paenibacillus strain UniB2 isolated from commercial digestive syrup.</title>
        <authorList>
            <person name="Thorat V."/>
            <person name="Kirdat K."/>
            <person name="Tiwarekar B."/>
            <person name="Yadav A."/>
        </authorList>
    </citation>
    <scope>NUCLEOTIDE SEQUENCE [LARGE SCALE GENOMIC DNA]</scope>
    <source>
        <strain evidence="16 17">UniB2</strain>
    </source>
</reference>
<dbReference type="GO" id="GO:0000155">
    <property type="term" value="F:phosphorelay sensor kinase activity"/>
    <property type="evidence" value="ECO:0007669"/>
    <property type="project" value="InterPro"/>
</dbReference>
<dbReference type="CDD" id="cd00075">
    <property type="entry name" value="HATPase"/>
    <property type="match status" value="1"/>
</dbReference>
<feature type="domain" description="Histidine kinase" evidence="14">
    <location>
        <begin position="158"/>
        <end position="373"/>
    </location>
</feature>
<dbReference type="GO" id="GO:0005886">
    <property type="term" value="C:plasma membrane"/>
    <property type="evidence" value="ECO:0007669"/>
    <property type="project" value="UniProtKB-SubCell"/>
</dbReference>
<dbReference type="SMART" id="SM00388">
    <property type="entry name" value="HisKA"/>
    <property type="match status" value="1"/>
</dbReference>
<dbReference type="FunFam" id="3.30.565.10:FF:000006">
    <property type="entry name" value="Sensor histidine kinase WalK"/>
    <property type="match status" value="1"/>
</dbReference>
<dbReference type="FunFam" id="1.10.287.130:FF:000001">
    <property type="entry name" value="Two-component sensor histidine kinase"/>
    <property type="match status" value="1"/>
</dbReference>
<evidence type="ECO:0000256" key="12">
    <source>
        <dbReference type="SAM" id="MobiDB-lite"/>
    </source>
</evidence>
<keyword evidence="4" id="KW-1003">Cell membrane</keyword>
<gene>
    <name evidence="16" type="ORF">HGI30_08350</name>
</gene>
<keyword evidence="11 13" id="KW-0472">Membrane</keyword>
<dbReference type="KEGG" id="palr:HGI30_08350"/>
<sequence length="388" mass="43210">MRPYAAEPGREGAAERSRRGPRARRSGGRRIINKRTSFMATVVLWMAVCWTGSFYAVEHSGWTPAPLVGYLAATSGGFLLFGLSMAIVGRFIQRHNIELFKAIFDALSRISRGDFSVQVALPRPYDEYDEFSRLVQGINDMAADLGRMETMRQDFISNVSHEIQSPLTSIRGFARALQDEQLPPEQRRRYLAIIEEESERLSRLSDHMLRLASLDSEHHPFRPARMRLDGQLRAAALTLEPLWSAKEQELEVQADPLEIEADEDLLRQVWTNLIHNAVKFSPERERISISLVRDGDEAVAEVANTGAPIPRESLPHLFERFYKVDKSRTREGGGSGLGLAISRKIVELHGGSIAASSDEEAGTALTVRLPLRQPPQGASGVPDGHPPA</sequence>
<dbReference type="InterPro" id="IPR050351">
    <property type="entry name" value="BphY/WalK/GraS-like"/>
</dbReference>
<proteinExistence type="predicted"/>
<dbReference type="SUPFAM" id="SSF55874">
    <property type="entry name" value="ATPase domain of HSP90 chaperone/DNA topoisomerase II/histidine kinase"/>
    <property type="match status" value="1"/>
</dbReference>
<evidence type="ECO:0000313" key="17">
    <source>
        <dbReference type="Proteomes" id="UP000502136"/>
    </source>
</evidence>
<dbReference type="Gene3D" id="1.10.287.130">
    <property type="match status" value="1"/>
</dbReference>
<feature type="transmembrane region" description="Helical" evidence="13">
    <location>
        <begin position="38"/>
        <end position="57"/>
    </location>
</feature>
<keyword evidence="6" id="KW-0808">Transferase</keyword>
<dbReference type="InterPro" id="IPR004358">
    <property type="entry name" value="Sig_transdc_His_kin-like_C"/>
</dbReference>
<dbReference type="Proteomes" id="UP000502136">
    <property type="component" value="Chromosome"/>
</dbReference>
<keyword evidence="8 16" id="KW-0418">Kinase</keyword>
<dbReference type="CDD" id="cd00082">
    <property type="entry name" value="HisKA"/>
    <property type="match status" value="1"/>
</dbReference>
<keyword evidence="7" id="KW-0547">Nucleotide-binding</keyword>
<dbReference type="InterPro" id="IPR003660">
    <property type="entry name" value="HAMP_dom"/>
</dbReference>
<dbReference type="Gene3D" id="6.10.340.10">
    <property type="match status" value="1"/>
</dbReference>
<evidence type="ECO:0000259" key="15">
    <source>
        <dbReference type="PROSITE" id="PS50885"/>
    </source>
</evidence>
<dbReference type="InterPro" id="IPR036097">
    <property type="entry name" value="HisK_dim/P_sf"/>
</dbReference>
<keyword evidence="13" id="KW-1133">Transmembrane helix</keyword>
<dbReference type="GO" id="GO:0004721">
    <property type="term" value="F:phosphoprotein phosphatase activity"/>
    <property type="evidence" value="ECO:0007669"/>
    <property type="project" value="TreeGrafter"/>
</dbReference>
<dbReference type="GO" id="GO:0016036">
    <property type="term" value="P:cellular response to phosphate starvation"/>
    <property type="evidence" value="ECO:0007669"/>
    <property type="project" value="TreeGrafter"/>
</dbReference>
<evidence type="ECO:0000256" key="1">
    <source>
        <dbReference type="ARBA" id="ARBA00000085"/>
    </source>
</evidence>
<dbReference type="InterPro" id="IPR003594">
    <property type="entry name" value="HATPase_dom"/>
</dbReference>
<dbReference type="AlphaFoldDB" id="A0A6H2H3J7"/>
<evidence type="ECO:0000256" key="7">
    <source>
        <dbReference type="ARBA" id="ARBA00022741"/>
    </source>
</evidence>
<dbReference type="InterPro" id="IPR005467">
    <property type="entry name" value="His_kinase_dom"/>
</dbReference>
<evidence type="ECO:0000259" key="14">
    <source>
        <dbReference type="PROSITE" id="PS50109"/>
    </source>
</evidence>
<evidence type="ECO:0000256" key="3">
    <source>
        <dbReference type="ARBA" id="ARBA00012438"/>
    </source>
</evidence>
<dbReference type="PRINTS" id="PR00344">
    <property type="entry name" value="BCTRLSENSOR"/>
</dbReference>
<dbReference type="InterPro" id="IPR036890">
    <property type="entry name" value="HATPase_C_sf"/>
</dbReference>
<feature type="compositionally biased region" description="Basic and acidic residues" evidence="12">
    <location>
        <begin position="8"/>
        <end position="18"/>
    </location>
</feature>
<keyword evidence="10" id="KW-0902">Two-component regulatory system</keyword>
<evidence type="ECO:0000256" key="8">
    <source>
        <dbReference type="ARBA" id="ARBA00022777"/>
    </source>
</evidence>
<comment type="catalytic activity">
    <reaction evidence="1">
        <text>ATP + protein L-histidine = ADP + protein N-phospho-L-histidine.</text>
        <dbReference type="EC" id="2.7.13.3"/>
    </reaction>
</comment>
<keyword evidence="13" id="KW-0812">Transmembrane</keyword>
<organism evidence="16 17">
    <name type="scientific">Paenibacillus albicereus</name>
    <dbReference type="NCBI Taxonomy" id="2726185"/>
    <lineage>
        <taxon>Bacteria</taxon>
        <taxon>Bacillati</taxon>
        <taxon>Bacillota</taxon>
        <taxon>Bacilli</taxon>
        <taxon>Bacillales</taxon>
        <taxon>Paenibacillaceae</taxon>
        <taxon>Paenibacillus</taxon>
    </lineage>
</organism>
<evidence type="ECO:0000256" key="11">
    <source>
        <dbReference type="ARBA" id="ARBA00023136"/>
    </source>
</evidence>
<comment type="subcellular location">
    <subcellularLocation>
        <location evidence="2">Cell membrane</location>
        <topology evidence="2">Multi-pass membrane protein</topology>
    </subcellularLocation>
</comment>
<evidence type="ECO:0000256" key="10">
    <source>
        <dbReference type="ARBA" id="ARBA00023012"/>
    </source>
</evidence>
<evidence type="ECO:0000313" key="16">
    <source>
        <dbReference type="EMBL" id="QJC54273.1"/>
    </source>
</evidence>
<accession>A0A6H2H3J7</accession>
<dbReference type="InterPro" id="IPR003661">
    <property type="entry name" value="HisK_dim/P_dom"/>
</dbReference>
<keyword evidence="17" id="KW-1185">Reference proteome</keyword>
<dbReference type="PROSITE" id="PS50885">
    <property type="entry name" value="HAMP"/>
    <property type="match status" value="1"/>
</dbReference>
<dbReference type="SMART" id="SM00387">
    <property type="entry name" value="HATPase_c"/>
    <property type="match status" value="1"/>
</dbReference>
<dbReference type="PROSITE" id="PS50109">
    <property type="entry name" value="HIS_KIN"/>
    <property type="match status" value="1"/>
</dbReference>
<dbReference type="Pfam" id="PF02518">
    <property type="entry name" value="HATPase_c"/>
    <property type="match status" value="1"/>
</dbReference>
<dbReference type="PANTHER" id="PTHR45453:SF1">
    <property type="entry name" value="PHOSPHATE REGULON SENSOR PROTEIN PHOR"/>
    <property type="match status" value="1"/>
</dbReference>
<evidence type="ECO:0000256" key="9">
    <source>
        <dbReference type="ARBA" id="ARBA00022840"/>
    </source>
</evidence>